<sequence>MNFKCCCLLFLSLLGLMAGAMARPERHSSNTTPHTTPLPPCTPWCAGQPPPPPGAVN</sequence>
<dbReference type="AlphaFoldDB" id="A0A6I8UX41"/>
<evidence type="ECO:0000256" key="1">
    <source>
        <dbReference type="SAM" id="MobiDB-lite"/>
    </source>
</evidence>
<dbReference type="Proteomes" id="UP000001819">
    <property type="component" value="Chromosome 4"/>
</dbReference>
<keyword evidence="2" id="KW-0732">Signal</keyword>
<accession>A0A6I8UX41</accession>
<evidence type="ECO:0000256" key="2">
    <source>
        <dbReference type="SAM" id="SignalP"/>
    </source>
</evidence>
<evidence type="ECO:0000313" key="3">
    <source>
        <dbReference type="Proteomes" id="UP000001819"/>
    </source>
</evidence>
<dbReference type="InParanoid" id="A0A6I8UX41"/>
<feature type="region of interest" description="Disordered" evidence="1">
    <location>
        <begin position="22"/>
        <end position="57"/>
    </location>
</feature>
<dbReference type="KEGG" id="dpo:6903490"/>
<organism evidence="3 4">
    <name type="scientific">Drosophila pseudoobscura pseudoobscura</name>
    <name type="common">Fruit fly</name>
    <dbReference type="NCBI Taxonomy" id="46245"/>
    <lineage>
        <taxon>Eukaryota</taxon>
        <taxon>Metazoa</taxon>
        <taxon>Ecdysozoa</taxon>
        <taxon>Arthropoda</taxon>
        <taxon>Hexapoda</taxon>
        <taxon>Insecta</taxon>
        <taxon>Pterygota</taxon>
        <taxon>Neoptera</taxon>
        <taxon>Endopterygota</taxon>
        <taxon>Diptera</taxon>
        <taxon>Brachycera</taxon>
        <taxon>Muscomorpha</taxon>
        <taxon>Ephydroidea</taxon>
        <taxon>Drosophilidae</taxon>
        <taxon>Drosophila</taxon>
        <taxon>Sophophora</taxon>
    </lineage>
</organism>
<evidence type="ECO:0000313" key="4">
    <source>
        <dbReference type="RefSeq" id="XP_002132369.2"/>
    </source>
</evidence>
<reference evidence="4" key="1">
    <citation type="submission" date="2025-08" db="UniProtKB">
        <authorList>
            <consortium name="RefSeq"/>
        </authorList>
    </citation>
    <scope>IDENTIFICATION</scope>
    <source>
        <strain evidence="4">MV-25-SWS-2005</strain>
        <tissue evidence="4">Whole body</tissue>
    </source>
</reference>
<feature type="signal peptide" evidence="2">
    <location>
        <begin position="1"/>
        <end position="22"/>
    </location>
</feature>
<proteinExistence type="predicted"/>
<name>A0A6I8UX41_DROPS</name>
<feature type="compositionally biased region" description="Pro residues" evidence="1">
    <location>
        <begin position="36"/>
        <end position="57"/>
    </location>
</feature>
<dbReference type="RefSeq" id="XP_002132369.2">
    <property type="nucleotide sequence ID" value="XM_002132333.3"/>
</dbReference>
<protein>
    <submittedName>
        <fullName evidence="4">Uncharacterized protein</fullName>
    </submittedName>
</protein>
<gene>
    <name evidence="4" type="primary">LOC6903490</name>
</gene>
<keyword evidence="3" id="KW-1185">Reference proteome</keyword>
<feature type="chain" id="PRO_5026238354" evidence="2">
    <location>
        <begin position="23"/>
        <end position="57"/>
    </location>
</feature>